<evidence type="ECO:0000313" key="2">
    <source>
        <dbReference type="EMBL" id="CDS85325.1"/>
    </source>
</evidence>
<evidence type="ECO:0000313" key="5">
    <source>
        <dbReference type="Proteomes" id="UP000189137"/>
    </source>
</evidence>
<name>A0A069B1X4_CLODI</name>
<dbReference type="AlphaFoldDB" id="A0A069B1X4"/>
<sequence length="77" mass="9156">MNKDIELTEKDLYCIARHIQVYVFKKDDEVIKKEDNPCCRCKHKFKYYENSVCIYHCSVFQKLSKITGLKMGFGVKL</sequence>
<organism evidence="3">
    <name type="scientific">Clostridioides difficile</name>
    <name type="common">Peptoclostridium difficile</name>
    <dbReference type="NCBI Taxonomy" id="1496"/>
    <lineage>
        <taxon>Bacteria</taxon>
        <taxon>Bacillati</taxon>
        <taxon>Bacillota</taxon>
        <taxon>Clostridia</taxon>
        <taxon>Peptostreptococcales</taxon>
        <taxon>Peptostreptococcaceae</taxon>
        <taxon>Clostridioides</taxon>
    </lineage>
</organism>
<gene>
    <name evidence="3" type="ORF">BN1095_890013</name>
    <name evidence="1" type="ORF">BN1096_460011</name>
    <name evidence="2" type="ORF">BN1097_460011</name>
    <name evidence="4" type="ORF">SAMEA3375112_04099</name>
</gene>
<evidence type="ECO:0000313" key="1">
    <source>
        <dbReference type="EMBL" id="CDS84810.1"/>
    </source>
</evidence>
<dbReference type="EMBL" id="LK932383">
    <property type="protein sequence ID" value="CDS85325.1"/>
    <property type="molecule type" value="Genomic_DNA"/>
</dbReference>
<dbReference type="EMBL" id="FUPS01000021">
    <property type="protein sequence ID" value="SJT25674.1"/>
    <property type="molecule type" value="Genomic_DNA"/>
</dbReference>
<evidence type="ECO:0000313" key="3">
    <source>
        <dbReference type="EMBL" id="CDT81560.1"/>
    </source>
</evidence>
<reference evidence="4 5" key="2">
    <citation type="submission" date="2017-02" db="EMBL/GenBank/DDBJ databases">
        <authorList>
            <consortium name="Pathogen Informatics"/>
        </authorList>
    </citation>
    <scope>NUCLEOTIDE SEQUENCE [LARGE SCALE GENOMIC DNA]</scope>
    <source>
        <strain evidence="4 5">VRECD0157</strain>
    </source>
</reference>
<reference evidence="3" key="1">
    <citation type="submission" date="2014-07" db="EMBL/GenBank/DDBJ databases">
        <authorList>
            <person name="Monot Marc"/>
        </authorList>
    </citation>
    <scope>NUCLEOTIDE SEQUENCE</scope>
    <source>
        <strain evidence="3">7032989</strain>
        <strain evidence="2">7032994</strain>
    </source>
</reference>
<dbReference type="Proteomes" id="UP000189137">
    <property type="component" value="Unassembled WGS sequence"/>
</dbReference>
<dbReference type="RefSeq" id="WP_015984848.1">
    <property type="nucleotide sequence ID" value="NZ_BIOU01000067.1"/>
</dbReference>
<dbReference type="EMBL" id="LK933533">
    <property type="protein sequence ID" value="CDT81560.1"/>
    <property type="molecule type" value="Genomic_DNA"/>
</dbReference>
<dbReference type="EMBL" id="LK932498">
    <property type="protein sequence ID" value="CDS84810.1"/>
    <property type="molecule type" value="Genomic_DNA"/>
</dbReference>
<accession>A0A069B1X4</accession>
<proteinExistence type="predicted"/>
<protein>
    <submittedName>
        <fullName evidence="3">Uncharacterized protein</fullName>
    </submittedName>
</protein>
<evidence type="ECO:0000313" key="4">
    <source>
        <dbReference type="EMBL" id="SJT25674.1"/>
    </source>
</evidence>